<proteinExistence type="predicted"/>
<accession>A0ABU6FKN1</accession>
<dbReference type="Proteomes" id="UP001354931">
    <property type="component" value="Unassembled WGS sequence"/>
</dbReference>
<gene>
    <name evidence="2" type="ORF">OKJ99_42070</name>
</gene>
<dbReference type="RefSeq" id="WP_326023928.1">
    <property type="nucleotide sequence ID" value="NZ_JAOZYC010000207.1"/>
</dbReference>
<protein>
    <submittedName>
        <fullName evidence="2">Uncharacterized protein</fullName>
    </submittedName>
</protein>
<name>A0ABU6FKN1_9ACTN</name>
<reference evidence="2 3" key="1">
    <citation type="submission" date="2022-10" db="EMBL/GenBank/DDBJ databases">
        <authorList>
            <person name="Xie J."/>
            <person name="Shen N."/>
        </authorList>
    </citation>
    <scope>NUCLEOTIDE SEQUENCE [LARGE SCALE GENOMIC DNA]</scope>
    <source>
        <strain evidence="2 3">YIM65594</strain>
    </source>
</reference>
<dbReference type="EMBL" id="JAOZYC010000207">
    <property type="protein sequence ID" value="MEB8344083.1"/>
    <property type="molecule type" value="Genomic_DNA"/>
</dbReference>
<evidence type="ECO:0000313" key="2">
    <source>
        <dbReference type="EMBL" id="MEB8344083.1"/>
    </source>
</evidence>
<sequence length="61" mass="6387">MSDPSDAPTPVQPPESLLQELAAAQAAEANPYEDPPPADQQPPGDALLTITIDPQPLEETP</sequence>
<evidence type="ECO:0000256" key="1">
    <source>
        <dbReference type="SAM" id="MobiDB-lite"/>
    </source>
</evidence>
<organism evidence="2 3">
    <name type="scientific">Streptomyces endophyticus</name>
    <dbReference type="NCBI Taxonomy" id="714166"/>
    <lineage>
        <taxon>Bacteria</taxon>
        <taxon>Bacillati</taxon>
        <taxon>Actinomycetota</taxon>
        <taxon>Actinomycetes</taxon>
        <taxon>Kitasatosporales</taxon>
        <taxon>Streptomycetaceae</taxon>
        <taxon>Streptomyces</taxon>
    </lineage>
</organism>
<comment type="caution">
    <text evidence="2">The sequence shown here is derived from an EMBL/GenBank/DDBJ whole genome shotgun (WGS) entry which is preliminary data.</text>
</comment>
<feature type="region of interest" description="Disordered" evidence="1">
    <location>
        <begin position="23"/>
        <end position="61"/>
    </location>
</feature>
<evidence type="ECO:0000313" key="3">
    <source>
        <dbReference type="Proteomes" id="UP001354931"/>
    </source>
</evidence>
<keyword evidence="3" id="KW-1185">Reference proteome</keyword>